<feature type="transmembrane region" description="Helical" evidence="5">
    <location>
        <begin position="360"/>
        <end position="384"/>
    </location>
</feature>
<keyword evidence="3 5" id="KW-1133">Transmembrane helix</keyword>
<organism evidence="7 8">
    <name type="scientific">Acanthopleuribacter pedis</name>
    <dbReference type="NCBI Taxonomy" id="442870"/>
    <lineage>
        <taxon>Bacteria</taxon>
        <taxon>Pseudomonadati</taxon>
        <taxon>Acidobacteriota</taxon>
        <taxon>Holophagae</taxon>
        <taxon>Acanthopleuribacterales</taxon>
        <taxon>Acanthopleuribacteraceae</taxon>
        <taxon>Acanthopleuribacter</taxon>
    </lineage>
</organism>
<evidence type="ECO:0000259" key="6">
    <source>
        <dbReference type="PROSITE" id="PS50850"/>
    </source>
</evidence>
<evidence type="ECO:0000256" key="4">
    <source>
        <dbReference type="ARBA" id="ARBA00023136"/>
    </source>
</evidence>
<comment type="caution">
    <text evidence="7">The sequence shown here is derived from an EMBL/GenBank/DDBJ whole genome shotgun (WGS) entry which is preliminary data.</text>
</comment>
<feature type="domain" description="Major facilitator superfamily (MFS) profile" evidence="6">
    <location>
        <begin position="10"/>
        <end position="416"/>
    </location>
</feature>
<sequence length="428" mass="46148">MNTKNLRWVIVGLVAIATVINYIDRNALAVMWPQISEELGMTKNDYALILTFFMVGYALGQSLFGKIFDLIGTRLGFVLAIVVWSLSIMLHAVVRGVVGLGLVRFGLAVGEAGNWPGATKANAEWFPINERALAQGIFNAGASVGAVVSAPLIAWLYVFLGWKGTFVAIGVLGIVWLLPWLLVYKAPPDRHPWLSEEERAYILSGQKADTTASQDDQAAPGWLEMLRYRQSWAVIAARFFLDPVWWLFVSWLPIYLADQFGFDIKQIGMFAWVPYVGAALGAVFGGWLAGYLIKNGRTINYARKHTITLGGAIMLPSLIATAYAATPLVAVLLIAVILFGFQLAIGNIQTLPSDYFSGKSVGSLAGVSGTAAVSGVLITTWLVPAITQTSYVPFFVLGAALVPLAVGAVWLFGGTIGPLTAKPTTHLP</sequence>
<keyword evidence="2 5" id="KW-0812">Transmembrane</keyword>
<evidence type="ECO:0000313" key="7">
    <source>
        <dbReference type="EMBL" id="MBO1321913.1"/>
    </source>
</evidence>
<dbReference type="InterPro" id="IPR050382">
    <property type="entry name" value="MFS_Na/Anion_cotransporter"/>
</dbReference>
<accession>A0A8J7U6Y4</accession>
<feature type="transmembrane region" description="Helical" evidence="5">
    <location>
        <begin position="390"/>
        <end position="412"/>
    </location>
</feature>
<dbReference type="Proteomes" id="UP000664417">
    <property type="component" value="Unassembled WGS sequence"/>
</dbReference>
<dbReference type="PANTHER" id="PTHR11662">
    <property type="entry name" value="SOLUTE CARRIER FAMILY 17"/>
    <property type="match status" value="1"/>
</dbReference>
<gene>
    <name evidence="7" type="ORF">J3U88_25760</name>
</gene>
<evidence type="ECO:0000256" key="3">
    <source>
        <dbReference type="ARBA" id="ARBA00022989"/>
    </source>
</evidence>
<dbReference type="Gene3D" id="1.20.1250.20">
    <property type="entry name" value="MFS general substrate transporter like domains"/>
    <property type="match status" value="2"/>
</dbReference>
<dbReference type="AlphaFoldDB" id="A0A8J7U6Y4"/>
<protein>
    <submittedName>
        <fullName evidence="7">MFS transporter</fullName>
    </submittedName>
</protein>
<dbReference type="InterPro" id="IPR020846">
    <property type="entry name" value="MFS_dom"/>
</dbReference>
<dbReference type="SUPFAM" id="SSF103473">
    <property type="entry name" value="MFS general substrate transporter"/>
    <property type="match status" value="1"/>
</dbReference>
<evidence type="ECO:0000256" key="2">
    <source>
        <dbReference type="ARBA" id="ARBA00022692"/>
    </source>
</evidence>
<evidence type="ECO:0000256" key="5">
    <source>
        <dbReference type="SAM" id="Phobius"/>
    </source>
</evidence>
<feature type="transmembrane region" description="Helical" evidence="5">
    <location>
        <begin position="232"/>
        <end position="252"/>
    </location>
</feature>
<keyword evidence="4 5" id="KW-0472">Membrane</keyword>
<comment type="subcellular location">
    <subcellularLocation>
        <location evidence="1">Membrane</location>
        <topology evidence="1">Multi-pass membrane protein</topology>
    </subcellularLocation>
</comment>
<dbReference type="EMBL" id="JAFREP010000029">
    <property type="protein sequence ID" value="MBO1321913.1"/>
    <property type="molecule type" value="Genomic_DNA"/>
</dbReference>
<reference evidence="7" key="1">
    <citation type="submission" date="2021-03" db="EMBL/GenBank/DDBJ databases">
        <authorList>
            <person name="Wang G."/>
        </authorList>
    </citation>
    <scope>NUCLEOTIDE SEQUENCE</scope>
    <source>
        <strain evidence="7">KCTC 12899</strain>
    </source>
</reference>
<evidence type="ECO:0000313" key="8">
    <source>
        <dbReference type="Proteomes" id="UP000664417"/>
    </source>
</evidence>
<feature type="transmembrane region" description="Helical" evidence="5">
    <location>
        <begin position="166"/>
        <end position="184"/>
    </location>
</feature>
<dbReference type="Pfam" id="PF07690">
    <property type="entry name" value="MFS_1"/>
    <property type="match status" value="1"/>
</dbReference>
<name>A0A8J7U6Y4_9BACT</name>
<dbReference type="GO" id="GO:0016020">
    <property type="term" value="C:membrane"/>
    <property type="evidence" value="ECO:0007669"/>
    <property type="project" value="UniProtKB-SubCell"/>
</dbReference>
<feature type="transmembrane region" description="Helical" evidence="5">
    <location>
        <begin position="76"/>
        <end position="94"/>
    </location>
</feature>
<dbReference type="InterPro" id="IPR011701">
    <property type="entry name" value="MFS"/>
</dbReference>
<feature type="transmembrane region" description="Helical" evidence="5">
    <location>
        <begin position="6"/>
        <end position="23"/>
    </location>
</feature>
<feature type="transmembrane region" description="Helical" evidence="5">
    <location>
        <begin position="44"/>
        <end position="64"/>
    </location>
</feature>
<feature type="transmembrane region" description="Helical" evidence="5">
    <location>
        <begin position="329"/>
        <end position="348"/>
    </location>
</feature>
<keyword evidence="8" id="KW-1185">Reference proteome</keyword>
<evidence type="ECO:0000256" key="1">
    <source>
        <dbReference type="ARBA" id="ARBA00004141"/>
    </source>
</evidence>
<dbReference type="RefSeq" id="WP_207861885.1">
    <property type="nucleotide sequence ID" value="NZ_JAFREP010000029.1"/>
</dbReference>
<dbReference type="CDD" id="cd17319">
    <property type="entry name" value="MFS_ExuT_GudP_like"/>
    <property type="match status" value="1"/>
</dbReference>
<dbReference type="PANTHER" id="PTHR11662:SF285">
    <property type="entry name" value="HEXURONATE TRANSPORTER"/>
    <property type="match status" value="1"/>
</dbReference>
<dbReference type="PROSITE" id="PS50850">
    <property type="entry name" value="MFS"/>
    <property type="match status" value="1"/>
</dbReference>
<proteinExistence type="predicted"/>
<dbReference type="GO" id="GO:0015134">
    <property type="term" value="F:hexuronate transmembrane transporter activity"/>
    <property type="evidence" value="ECO:0007669"/>
    <property type="project" value="TreeGrafter"/>
</dbReference>
<dbReference type="InterPro" id="IPR036259">
    <property type="entry name" value="MFS_trans_sf"/>
</dbReference>
<feature type="transmembrane region" description="Helical" evidence="5">
    <location>
        <begin position="272"/>
        <end position="293"/>
    </location>
</feature>